<accession>A0A6A5RSB1</accession>
<dbReference type="InterPro" id="IPR011008">
    <property type="entry name" value="Dimeric_a/b-barrel"/>
</dbReference>
<dbReference type="PROSITE" id="PS51725">
    <property type="entry name" value="ABM"/>
    <property type="match status" value="1"/>
</dbReference>
<feature type="domain" description="ABM" evidence="1">
    <location>
        <begin position="27"/>
        <end position="123"/>
    </location>
</feature>
<dbReference type="Pfam" id="PF03992">
    <property type="entry name" value="ABM"/>
    <property type="match status" value="1"/>
</dbReference>
<dbReference type="Gene3D" id="3.30.70.100">
    <property type="match status" value="1"/>
</dbReference>
<evidence type="ECO:0000313" key="2">
    <source>
        <dbReference type="EMBL" id="KAF1931275.1"/>
    </source>
</evidence>
<dbReference type="OrthoDB" id="4268580at2759"/>
<dbReference type="AlphaFoldDB" id="A0A6A5RSB1"/>
<dbReference type="RefSeq" id="XP_033451523.1">
    <property type="nucleotide sequence ID" value="XM_033588877.1"/>
</dbReference>
<proteinExistence type="predicted"/>
<gene>
    <name evidence="2" type="ORF">M421DRAFT_2785</name>
</gene>
<organism evidence="2 3">
    <name type="scientific">Didymella exigua CBS 183.55</name>
    <dbReference type="NCBI Taxonomy" id="1150837"/>
    <lineage>
        <taxon>Eukaryota</taxon>
        <taxon>Fungi</taxon>
        <taxon>Dikarya</taxon>
        <taxon>Ascomycota</taxon>
        <taxon>Pezizomycotina</taxon>
        <taxon>Dothideomycetes</taxon>
        <taxon>Pleosporomycetidae</taxon>
        <taxon>Pleosporales</taxon>
        <taxon>Pleosporineae</taxon>
        <taxon>Didymellaceae</taxon>
        <taxon>Didymella</taxon>
    </lineage>
</organism>
<dbReference type="InterPro" id="IPR007138">
    <property type="entry name" value="ABM_dom"/>
</dbReference>
<reference evidence="2" key="1">
    <citation type="journal article" date="2020" name="Stud. Mycol.">
        <title>101 Dothideomycetes genomes: a test case for predicting lifestyles and emergence of pathogens.</title>
        <authorList>
            <person name="Haridas S."/>
            <person name="Albert R."/>
            <person name="Binder M."/>
            <person name="Bloem J."/>
            <person name="Labutti K."/>
            <person name="Salamov A."/>
            <person name="Andreopoulos B."/>
            <person name="Baker S."/>
            <person name="Barry K."/>
            <person name="Bills G."/>
            <person name="Bluhm B."/>
            <person name="Cannon C."/>
            <person name="Castanera R."/>
            <person name="Culley D."/>
            <person name="Daum C."/>
            <person name="Ezra D."/>
            <person name="Gonzalez J."/>
            <person name="Henrissat B."/>
            <person name="Kuo A."/>
            <person name="Liang C."/>
            <person name="Lipzen A."/>
            <person name="Lutzoni F."/>
            <person name="Magnuson J."/>
            <person name="Mondo S."/>
            <person name="Nolan M."/>
            <person name="Ohm R."/>
            <person name="Pangilinan J."/>
            <person name="Park H.-J."/>
            <person name="Ramirez L."/>
            <person name="Alfaro M."/>
            <person name="Sun H."/>
            <person name="Tritt A."/>
            <person name="Yoshinaga Y."/>
            <person name="Zwiers L.-H."/>
            <person name="Turgeon B."/>
            <person name="Goodwin S."/>
            <person name="Spatafora J."/>
            <person name="Crous P."/>
            <person name="Grigoriev I."/>
        </authorList>
    </citation>
    <scope>NUCLEOTIDE SEQUENCE</scope>
    <source>
        <strain evidence="2">CBS 183.55</strain>
    </source>
</reference>
<keyword evidence="3" id="KW-1185">Reference proteome</keyword>
<dbReference type="GeneID" id="54346524"/>
<name>A0A6A5RSB1_9PLEO</name>
<protein>
    <recommendedName>
        <fullName evidence="1">ABM domain-containing protein</fullName>
    </recommendedName>
</protein>
<dbReference type="SUPFAM" id="SSF54909">
    <property type="entry name" value="Dimeric alpha+beta barrel"/>
    <property type="match status" value="1"/>
</dbReference>
<sequence length="130" mass="14222">MPPLHVQIDRSTTFGAQLSHEPTTGPVVLMNIISIPPGTDWAAFLETWRQSAEVLKKAPGYISTQLHRAIGDGSFIINYAVWESNETLKNGLNLPEFRKVCEDFPEGTEFRASVSEKLAIPGVCVGTPLA</sequence>
<dbReference type="EMBL" id="ML978961">
    <property type="protein sequence ID" value="KAF1931275.1"/>
    <property type="molecule type" value="Genomic_DNA"/>
</dbReference>
<evidence type="ECO:0000259" key="1">
    <source>
        <dbReference type="PROSITE" id="PS51725"/>
    </source>
</evidence>
<dbReference type="Proteomes" id="UP000800082">
    <property type="component" value="Unassembled WGS sequence"/>
</dbReference>
<evidence type="ECO:0000313" key="3">
    <source>
        <dbReference type="Proteomes" id="UP000800082"/>
    </source>
</evidence>